<feature type="transmembrane region" description="Helical" evidence="2">
    <location>
        <begin position="436"/>
        <end position="457"/>
    </location>
</feature>
<dbReference type="EMBL" id="JAULSR010000001">
    <property type="protein sequence ID" value="KAK0634452.1"/>
    <property type="molecule type" value="Genomic_DNA"/>
</dbReference>
<feature type="compositionally biased region" description="Polar residues" evidence="1">
    <location>
        <begin position="400"/>
        <end position="413"/>
    </location>
</feature>
<accession>A0AA39XJJ9</accession>
<reference evidence="3" key="1">
    <citation type="submission" date="2023-06" db="EMBL/GenBank/DDBJ databases">
        <title>Genome-scale phylogeny and comparative genomics of the fungal order Sordariales.</title>
        <authorList>
            <consortium name="Lawrence Berkeley National Laboratory"/>
            <person name="Hensen N."/>
            <person name="Bonometti L."/>
            <person name="Westerberg I."/>
            <person name="Brannstrom I.O."/>
            <person name="Guillou S."/>
            <person name="Cros-Aarteil S."/>
            <person name="Calhoun S."/>
            <person name="Haridas S."/>
            <person name="Kuo A."/>
            <person name="Mondo S."/>
            <person name="Pangilinan J."/>
            <person name="Riley R."/>
            <person name="LaButti K."/>
            <person name="Andreopoulos B."/>
            <person name="Lipzen A."/>
            <person name="Chen C."/>
            <person name="Yanf M."/>
            <person name="Daum C."/>
            <person name="Ng V."/>
            <person name="Clum A."/>
            <person name="Steindorff A."/>
            <person name="Ohm R."/>
            <person name="Martin F."/>
            <person name="Silar P."/>
            <person name="Natvig D."/>
            <person name="Lalanne C."/>
            <person name="Gautier V."/>
            <person name="Ament-velasquez S.L."/>
            <person name="Kruys A."/>
            <person name="Hutchinson M.I."/>
            <person name="Powell A.J."/>
            <person name="Barry K."/>
            <person name="Miller A.N."/>
            <person name="Grigoriev I.V."/>
            <person name="Debuchy R."/>
            <person name="Gladieux P."/>
            <person name="Thoren M.H."/>
            <person name="Johannesson H."/>
        </authorList>
    </citation>
    <scope>NUCLEOTIDE SEQUENCE</scope>
    <source>
        <strain evidence="3">SMH3391-2</strain>
    </source>
</reference>
<keyword evidence="2" id="KW-1133">Transmembrane helix</keyword>
<organism evidence="3 4">
    <name type="scientific">Bombardia bombarda</name>
    <dbReference type="NCBI Taxonomy" id="252184"/>
    <lineage>
        <taxon>Eukaryota</taxon>
        <taxon>Fungi</taxon>
        <taxon>Dikarya</taxon>
        <taxon>Ascomycota</taxon>
        <taxon>Pezizomycotina</taxon>
        <taxon>Sordariomycetes</taxon>
        <taxon>Sordariomycetidae</taxon>
        <taxon>Sordariales</taxon>
        <taxon>Lasiosphaeriaceae</taxon>
        <taxon>Bombardia</taxon>
    </lineage>
</organism>
<feature type="transmembrane region" description="Helical" evidence="2">
    <location>
        <begin position="369"/>
        <end position="389"/>
    </location>
</feature>
<evidence type="ECO:0000256" key="2">
    <source>
        <dbReference type="SAM" id="Phobius"/>
    </source>
</evidence>
<keyword evidence="2" id="KW-0812">Transmembrane</keyword>
<dbReference type="Proteomes" id="UP001174934">
    <property type="component" value="Unassembled WGS sequence"/>
</dbReference>
<evidence type="ECO:0000256" key="1">
    <source>
        <dbReference type="SAM" id="MobiDB-lite"/>
    </source>
</evidence>
<name>A0AA39XJJ9_9PEZI</name>
<proteinExistence type="predicted"/>
<keyword evidence="4" id="KW-1185">Reference proteome</keyword>
<feature type="region of interest" description="Disordered" evidence="1">
    <location>
        <begin position="400"/>
        <end position="422"/>
    </location>
</feature>
<protein>
    <submittedName>
        <fullName evidence="3">Uncharacterized protein</fullName>
    </submittedName>
</protein>
<dbReference type="AlphaFoldDB" id="A0AA39XJJ9"/>
<keyword evidence="2" id="KW-0472">Membrane</keyword>
<sequence length="502" mass="56197">MDFIRAGASRIVALDREYQGAGGWPPILSFKEPVPLHMIFQACSYTSSATKSYWGEHTSERLTDIAHERVINEVRNRGDSPVSSLKMVSFLRDGRRALLVDRGLFLDTFKTFSLDEYALYLYHTDTPGFHVLDCNTPSSPGTTPTLRFYLNCVDYSIIWSYNPETNTTNAIHIAEYDHKAGNVIRIFLYNNQSSILFNPLFPVFTACLNGFLTNWEDYESQELIPEMEISEHDHSLLETTTMELDPRSSELLQHLSKRCVKAGSIINHAEDTLRILRLSRGIVCKLENTNTLWDLVLSHARGAEQESRIQQSTQEIQEAAVFLKHQLESRITQFENVKGKAREHLSLAMQRIQSTDATINKLDSSSMKVIAIMTMAFLPATFFATVFALPSLQSVSLGNNDDGKNNNASSNGDGSELLTSSHSSTTAPTSALQSGFLVYLAFALPATAMVFFIWGIATGKIKFGEIRLRIIGWFTGLWSCVFSRREEKGVADIPLAQIHVGV</sequence>
<comment type="caution">
    <text evidence="3">The sequence shown here is derived from an EMBL/GenBank/DDBJ whole genome shotgun (WGS) entry which is preliminary data.</text>
</comment>
<evidence type="ECO:0000313" key="3">
    <source>
        <dbReference type="EMBL" id="KAK0634452.1"/>
    </source>
</evidence>
<gene>
    <name evidence="3" type="ORF">B0T17DRAFT_502110</name>
</gene>
<evidence type="ECO:0000313" key="4">
    <source>
        <dbReference type="Proteomes" id="UP001174934"/>
    </source>
</evidence>